<organism evidence="2 3">
    <name type="scientific">Echinococcus multilocularis</name>
    <name type="common">Fox tapeworm</name>
    <dbReference type="NCBI Taxonomy" id="6211"/>
    <lineage>
        <taxon>Eukaryota</taxon>
        <taxon>Metazoa</taxon>
        <taxon>Spiralia</taxon>
        <taxon>Lophotrochozoa</taxon>
        <taxon>Platyhelminthes</taxon>
        <taxon>Cestoda</taxon>
        <taxon>Eucestoda</taxon>
        <taxon>Cyclophyllidea</taxon>
        <taxon>Taeniidae</taxon>
        <taxon>Echinococcus</taxon>
    </lineage>
</organism>
<dbReference type="Gene3D" id="3.40.50.300">
    <property type="entry name" value="P-loop containing nucleotide triphosphate hydrolases"/>
    <property type="match status" value="1"/>
</dbReference>
<dbReference type="Proteomes" id="UP000017246">
    <property type="component" value="Unassembled WGS sequence"/>
</dbReference>
<reference evidence="2" key="2">
    <citation type="submission" date="2015-11" db="EMBL/GenBank/DDBJ databases">
        <authorList>
            <person name="Zhang Y."/>
            <person name="Guo Z."/>
        </authorList>
    </citation>
    <scope>NUCLEOTIDE SEQUENCE</scope>
</reference>
<dbReference type="STRING" id="6211.A0A068XZK3"/>
<keyword evidence="3" id="KW-1185">Reference proteome</keyword>
<protein>
    <submittedName>
        <fullName evidence="2">Dna repair and recombination protein rad54</fullName>
    </submittedName>
</protein>
<gene>
    <name evidence="2" type="ORF">EmuJ_000336000</name>
</gene>
<dbReference type="InterPro" id="IPR027417">
    <property type="entry name" value="P-loop_NTPase"/>
</dbReference>
<feature type="chain" id="PRO_5009741407" evidence="1">
    <location>
        <begin position="18"/>
        <end position="88"/>
    </location>
</feature>
<reference evidence="2" key="1">
    <citation type="journal article" date="2013" name="Nature">
        <title>The genomes of four tapeworm species reveal adaptations to parasitism.</title>
        <authorList>
            <person name="Tsai I.J."/>
            <person name="Zarowiecki M."/>
            <person name="Holroyd N."/>
            <person name="Garciarrubio A."/>
            <person name="Sanchez-Flores A."/>
            <person name="Brooks K.L."/>
            <person name="Tracey A."/>
            <person name="Bobes R.J."/>
            <person name="Fragoso G."/>
            <person name="Sciutto E."/>
            <person name="Aslett M."/>
            <person name="Beasley H."/>
            <person name="Bennett H.M."/>
            <person name="Cai J."/>
            <person name="Camicia F."/>
            <person name="Clark R."/>
            <person name="Cucher M."/>
            <person name="De Silva N."/>
            <person name="Day T.A."/>
            <person name="Deplazes P."/>
            <person name="Estrada K."/>
            <person name="Fernandez C."/>
            <person name="Holland P.W."/>
            <person name="Hou J."/>
            <person name="Hu S."/>
            <person name="Huckvale T."/>
            <person name="Hung S.S."/>
            <person name="Kamenetzky L."/>
            <person name="Keane J.A."/>
            <person name="Kiss F."/>
            <person name="Koziol U."/>
            <person name="Lambert O."/>
            <person name="Liu K."/>
            <person name="Luo X."/>
            <person name="Luo Y."/>
            <person name="Macchiaroli N."/>
            <person name="Nichol S."/>
            <person name="Paps J."/>
            <person name="Parkinson J."/>
            <person name="Pouchkina-Stantcheva N."/>
            <person name="Riddiford N."/>
            <person name="Rosenzvit M."/>
            <person name="Salinas G."/>
            <person name="Wasmuth J.D."/>
            <person name="Zamanian M."/>
            <person name="Zheng Y."/>
            <person name="Cai X."/>
            <person name="Soberon X."/>
            <person name="Olson P.D."/>
            <person name="Laclette J.P."/>
            <person name="Brehm K."/>
            <person name="Berriman M."/>
            <person name="Garciarrubio A."/>
            <person name="Bobes R.J."/>
            <person name="Fragoso G."/>
            <person name="Sanchez-Flores A."/>
            <person name="Estrada K."/>
            <person name="Cevallos M.A."/>
            <person name="Morett E."/>
            <person name="Gonzalez V."/>
            <person name="Portillo T."/>
            <person name="Ochoa-Leyva A."/>
            <person name="Jose M.V."/>
            <person name="Sciutto E."/>
            <person name="Landa A."/>
            <person name="Jimenez L."/>
            <person name="Valdes V."/>
            <person name="Carrero J.C."/>
            <person name="Larralde C."/>
            <person name="Morales-Montor J."/>
            <person name="Limon-Lason J."/>
            <person name="Soberon X."/>
            <person name="Laclette J.P."/>
        </authorList>
    </citation>
    <scope>NUCLEOTIDE SEQUENCE [LARGE SCALE GENOMIC DNA]</scope>
</reference>
<evidence type="ECO:0000313" key="3">
    <source>
        <dbReference type="Proteomes" id="UP000017246"/>
    </source>
</evidence>
<dbReference type="EMBL" id="LN902847">
    <property type="protein sequence ID" value="CDS36279.2"/>
    <property type="molecule type" value="Genomic_DNA"/>
</dbReference>
<evidence type="ECO:0000313" key="2">
    <source>
        <dbReference type="EMBL" id="CDS36279.2"/>
    </source>
</evidence>
<feature type="signal peptide" evidence="1">
    <location>
        <begin position="1"/>
        <end position="17"/>
    </location>
</feature>
<name>A0A068XZK3_ECHMU</name>
<dbReference type="AlphaFoldDB" id="A0A068XZK3"/>
<accession>A0A068XZK3</accession>
<keyword evidence="1" id="KW-0732">Signal</keyword>
<sequence>MLQVSVLVFMLSRKASGCGLTLMGANRLVVFDPNGNPASNEFRSPRCVNRVLRQVPLLKWIVMASGRCGITASTAMRSKTRVEGGRRR</sequence>
<evidence type="ECO:0000256" key="1">
    <source>
        <dbReference type="SAM" id="SignalP"/>
    </source>
</evidence>
<proteinExistence type="predicted"/>
<dbReference type="OrthoDB" id="423559at2759"/>